<organism evidence="1 2">
    <name type="scientific">Candidatus Butyricicoccus avistercoris</name>
    <dbReference type="NCBI Taxonomy" id="2838518"/>
    <lineage>
        <taxon>Bacteria</taxon>
        <taxon>Bacillati</taxon>
        <taxon>Bacillota</taxon>
        <taxon>Clostridia</taxon>
        <taxon>Eubacteriales</taxon>
        <taxon>Butyricicoccaceae</taxon>
        <taxon>Butyricicoccus</taxon>
    </lineage>
</organism>
<dbReference type="Proteomes" id="UP000886808">
    <property type="component" value="Unassembled WGS sequence"/>
</dbReference>
<evidence type="ECO:0008006" key="3">
    <source>
        <dbReference type="Google" id="ProtNLM"/>
    </source>
</evidence>
<reference evidence="1" key="1">
    <citation type="journal article" date="2021" name="PeerJ">
        <title>Extensive microbial diversity within the chicken gut microbiome revealed by metagenomics and culture.</title>
        <authorList>
            <person name="Gilroy R."/>
            <person name="Ravi A."/>
            <person name="Getino M."/>
            <person name="Pursley I."/>
            <person name="Horton D.L."/>
            <person name="Alikhan N.F."/>
            <person name="Baker D."/>
            <person name="Gharbi K."/>
            <person name="Hall N."/>
            <person name="Watson M."/>
            <person name="Adriaenssens E.M."/>
            <person name="Foster-Nyarko E."/>
            <person name="Jarju S."/>
            <person name="Secka A."/>
            <person name="Antonio M."/>
            <person name="Oren A."/>
            <person name="Chaudhuri R.R."/>
            <person name="La Ragione R."/>
            <person name="Hildebrand F."/>
            <person name="Pallen M.J."/>
        </authorList>
    </citation>
    <scope>NUCLEOTIDE SEQUENCE</scope>
    <source>
        <strain evidence="1">CHK193-4272</strain>
    </source>
</reference>
<gene>
    <name evidence="1" type="ORF">H9746_05875</name>
</gene>
<name>A0A9D1PIF1_9FIRM</name>
<proteinExistence type="predicted"/>
<dbReference type="EMBL" id="DXIE01000033">
    <property type="protein sequence ID" value="HIV62350.1"/>
    <property type="molecule type" value="Genomic_DNA"/>
</dbReference>
<evidence type="ECO:0000313" key="2">
    <source>
        <dbReference type="Proteomes" id="UP000886808"/>
    </source>
</evidence>
<accession>A0A9D1PIF1</accession>
<dbReference type="AlphaFoldDB" id="A0A9D1PIF1"/>
<sequence length="137" mass="15029">MSNQNTSTGYLVVSVSTARTAIPLENALVTVYSISDTGSYELIYNVRTNRSGQTAPLPLPAPPVSNSLSPNQPFPYARYSVRVDYDGFYPVTSSDLTIFPDIVATLPVFLVPLEEFQNTGEPQVRNFPNHGLNTTKE</sequence>
<protein>
    <recommendedName>
        <fullName evidence="3">Carboxypeptidase regulatory-like domain-containing protein</fullName>
    </recommendedName>
</protein>
<dbReference type="InterPro" id="IPR036817">
    <property type="entry name" value="Transthyretin/HIU_hydrolase_sf"/>
</dbReference>
<reference evidence="1" key="2">
    <citation type="submission" date="2021-04" db="EMBL/GenBank/DDBJ databases">
        <authorList>
            <person name="Gilroy R."/>
        </authorList>
    </citation>
    <scope>NUCLEOTIDE SEQUENCE</scope>
    <source>
        <strain evidence="1">CHK193-4272</strain>
    </source>
</reference>
<dbReference type="SUPFAM" id="SSF49472">
    <property type="entry name" value="Transthyretin (synonym: prealbumin)"/>
    <property type="match status" value="1"/>
</dbReference>
<comment type="caution">
    <text evidence="1">The sequence shown here is derived from an EMBL/GenBank/DDBJ whole genome shotgun (WGS) entry which is preliminary data.</text>
</comment>
<evidence type="ECO:0000313" key="1">
    <source>
        <dbReference type="EMBL" id="HIV62350.1"/>
    </source>
</evidence>